<evidence type="ECO:0000256" key="1">
    <source>
        <dbReference type="ARBA" id="ARBA00000085"/>
    </source>
</evidence>
<dbReference type="Pfam" id="PF00512">
    <property type="entry name" value="HisKA"/>
    <property type="match status" value="1"/>
</dbReference>
<keyword evidence="4" id="KW-0597">Phosphoprotein</keyword>
<evidence type="ECO:0000256" key="6">
    <source>
        <dbReference type="ARBA" id="ARBA00022692"/>
    </source>
</evidence>
<evidence type="ECO:0000256" key="9">
    <source>
        <dbReference type="ARBA" id="ARBA00023012"/>
    </source>
</evidence>
<evidence type="ECO:0000259" key="14">
    <source>
        <dbReference type="PROSITE" id="PS50885"/>
    </source>
</evidence>
<dbReference type="SMART" id="SM00388">
    <property type="entry name" value="HisKA"/>
    <property type="match status" value="1"/>
</dbReference>
<dbReference type="Pfam" id="PF02518">
    <property type="entry name" value="HATPase_c"/>
    <property type="match status" value="1"/>
</dbReference>
<feature type="domain" description="HAMP" evidence="14">
    <location>
        <begin position="191"/>
        <end position="243"/>
    </location>
</feature>
<dbReference type="Pfam" id="PF00672">
    <property type="entry name" value="HAMP"/>
    <property type="match status" value="1"/>
</dbReference>
<evidence type="ECO:0000256" key="11">
    <source>
        <dbReference type="SAM" id="Coils"/>
    </source>
</evidence>
<keyword evidence="11" id="KW-0175">Coiled coil</keyword>
<dbReference type="EC" id="2.7.13.3" evidence="3"/>
<dbReference type="InterPro" id="IPR005467">
    <property type="entry name" value="His_kinase_dom"/>
</dbReference>
<gene>
    <name evidence="15" type="ORF">Z968_02745</name>
</gene>
<sequence length="471" mass="54177">MKFGIKRKILFMNICVLIIAIAGIYVVTIYELYTRIINNSIEMLKKESYSSQAFVMEYLQNENKYDLEKVLNDMSPFIASYLSSKSKVRVQIYNKTSIIGDSENYPAIKRDSDVNTALIGKKAYIIRKISGQYYVLFSSPIYNNEGQIGCIRYVYNLKNENNIILNTIISMTFFTIISILVSIFMSNSFSNEIVKPIVMLRKLARQVSLGDFSKRFKISSNDEIEDLAESFNIMSNNIENMIAKLKEEKENQKRFLDNITHEFKTPVAAVMGYSDLLFRVKDEKDTKECIKYIKKSSDRLLNLVEQLLELSLLNKNEFELKTEITDIKPIVENAVMLLKPRMSKFGIEIDINIESKSIMADVKKTEQVILNVLDNAIKYSECDKIDITMDYNEEYLKLYISDNGQGIPEKDLKKVFEHFYTAHKSLQNKHGGSGLGLAICKEIMTKQFGDIEMQNSNGAEAILIFKNNINE</sequence>
<evidence type="ECO:0000256" key="3">
    <source>
        <dbReference type="ARBA" id="ARBA00012438"/>
    </source>
</evidence>
<comment type="subcellular location">
    <subcellularLocation>
        <location evidence="2">Membrane</location>
        <topology evidence="2">Multi-pass membrane protein</topology>
    </subcellularLocation>
</comment>
<dbReference type="InterPro" id="IPR036097">
    <property type="entry name" value="HisK_dim/P_sf"/>
</dbReference>
<keyword evidence="10 12" id="KW-0472">Membrane</keyword>
<dbReference type="PANTHER" id="PTHR45528:SF10">
    <property type="entry name" value="METHYL-ACCEPTING CHEMOTAXIS PROTEIN"/>
    <property type="match status" value="1"/>
</dbReference>
<feature type="transmembrane region" description="Helical" evidence="12">
    <location>
        <begin position="9"/>
        <end position="30"/>
    </location>
</feature>
<dbReference type="CDD" id="cd06225">
    <property type="entry name" value="HAMP"/>
    <property type="match status" value="1"/>
</dbReference>
<dbReference type="PROSITE" id="PS50885">
    <property type="entry name" value="HAMP"/>
    <property type="match status" value="1"/>
</dbReference>
<dbReference type="PRINTS" id="PR00344">
    <property type="entry name" value="BCTRLSENSOR"/>
</dbReference>
<keyword evidence="9" id="KW-0902">Two-component regulatory system</keyword>
<feature type="transmembrane region" description="Helical" evidence="12">
    <location>
        <begin position="163"/>
        <end position="185"/>
    </location>
</feature>
<dbReference type="InterPro" id="IPR004358">
    <property type="entry name" value="Sig_transdc_His_kin-like_C"/>
</dbReference>
<evidence type="ECO:0000256" key="8">
    <source>
        <dbReference type="ARBA" id="ARBA00022989"/>
    </source>
</evidence>
<evidence type="ECO:0000313" key="15">
    <source>
        <dbReference type="EMBL" id="KGM97641.1"/>
    </source>
</evidence>
<evidence type="ECO:0000256" key="4">
    <source>
        <dbReference type="ARBA" id="ARBA00022553"/>
    </source>
</evidence>
<keyword evidence="5" id="KW-0808">Transferase</keyword>
<dbReference type="SUPFAM" id="SSF158472">
    <property type="entry name" value="HAMP domain-like"/>
    <property type="match status" value="1"/>
</dbReference>
<dbReference type="SMART" id="SM00304">
    <property type="entry name" value="HAMP"/>
    <property type="match status" value="1"/>
</dbReference>
<dbReference type="InterPro" id="IPR003594">
    <property type="entry name" value="HATPase_dom"/>
</dbReference>
<dbReference type="Gene3D" id="1.10.287.130">
    <property type="match status" value="1"/>
</dbReference>
<dbReference type="AlphaFoldDB" id="A0A0A0IBB6"/>
<evidence type="ECO:0000256" key="7">
    <source>
        <dbReference type="ARBA" id="ARBA00022777"/>
    </source>
</evidence>
<dbReference type="GO" id="GO:0005886">
    <property type="term" value="C:plasma membrane"/>
    <property type="evidence" value="ECO:0007669"/>
    <property type="project" value="TreeGrafter"/>
</dbReference>
<keyword evidence="7 15" id="KW-0418">Kinase</keyword>
<comment type="caution">
    <text evidence="15">The sequence shown here is derived from an EMBL/GenBank/DDBJ whole genome shotgun (WGS) entry which is preliminary data.</text>
</comment>
<accession>A0A0A0IBB6</accession>
<proteinExistence type="predicted"/>
<comment type="catalytic activity">
    <reaction evidence="1">
        <text>ATP + protein L-histidine = ADP + protein N-phospho-L-histidine.</text>
        <dbReference type="EC" id="2.7.13.3"/>
    </reaction>
</comment>
<dbReference type="EMBL" id="JENJ01000008">
    <property type="protein sequence ID" value="KGM97641.1"/>
    <property type="molecule type" value="Genomic_DNA"/>
</dbReference>
<name>A0A0A0IBB6_CLONO</name>
<protein>
    <recommendedName>
        <fullName evidence="3">histidine kinase</fullName>
        <ecNumber evidence="3">2.7.13.3</ecNumber>
    </recommendedName>
</protein>
<dbReference type="InterPro" id="IPR003661">
    <property type="entry name" value="HisK_dim/P_dom"/>
</dbReference>
<evidence type="ECO:0000256" key="2">
    <source>
        <dbReference type="ARBA" id="ARBA00004141"/>
    </source>
</evidence>
<dbReference type="InterPro" id="IPR050398">
    <property type="entry name" value="HssS/ArlS-like"/>
</dbReference>
<dbReference type="Proteomes" id="UP000030012">
    <property type="component" value="Unassembled WGS sequence"/>
</dbReference>
<evidence type="ECO:0000256" key="5">
    <source>
        <dbReference type="ARBA" id="ARBA00022679"/>
    </source>
</evidence>
<dbReference type="InterPro" id="IPR036890">
    <property type="entry name" value="HATPase_C_sf"/>
</dbReference>
<evidence type="ECO:0000259" key="13">
    <source>
        <dbReference type="PROSITE" id="PS50109"/>
    </source>
</evidence>
<dbReference type="OrthoDB" id="9786919at2"/>
<organism evidence="15 16">
    <name type="scientific">Clostridium novyi A str. 4552</name>
    <dbReference type="NCBI Taxonomy" id="1444289"/>
    <lineage>
        <taxon>Bacteria</taxon>
        <taxon>Bacillati</taxon>
        <taxon>Bacillota</taxon>
        <taxon>Clostridia</taxon>
        <taxon>Eubacteriales</taxon>
        <taxon>Clostridiaceae</taxon>
        <taxon>Clostridium</taxon>
    </lineage>
</organism>
<dbReference type="CDD" id="cd00082">
    <property type="entry name" value="HisKA"/>
    <property type="match status" value="1"/>
</dbReference>
<keyword evidence="8 12" id="KW-1133">Transmembrane helix</keyword>
<dbReference type="RefSeq" id="WP_039252975.1">
    <property type="nucleotide sequence ID" value="NZ_JENJ01000008.1"/>
</dbReference>
<evidence type="ECO:0000256" key="12">
    <source>
        <dbReference type="SAM" id="Phobius"/>
    </source>
</evidence>
<evidence type="ECO:0000313" key="16">
    <source>
        <dbReference type="Proteomes" id="UP000030012"/>
    </source>
</evidence>
<dbReference type="GO" id="GO:0000155">
    <property type="term" value="F:phosphorelay sensor kinase activity"/>
    <property type="evidence" value="ECO:0007669"/>
    <property type="project" value="InterPro"/>
</dbReference>
<evidence type="ECO:0000256" key="10">
    <source>
        <dbReference type="ARBA" id="ARBA00023136"/>
    </source>
</evidence>
<dbReference type="Gene3D" id="6.10.340.10">
    <property type="match status" value="1"/>
</dbReference>
<dbReference type="SUPFAM" id="SSF47384">
    <property type="entry name" value="Homodimeric domain of signal transducing histidine kinase"/>
    <property type="match status" value="1"/>
</dbReference>
<dbReference type="PANTHER" id="PTHR45528">
    <property type="entry name" value="SENSOR HISTIDINE KINASE CPXA"/>
    <property type="match status" value="1"/>
</dbReference>
<dbReference type="PROSITE" id="PS50109">
    <property type="entry name" value="HIS_KIN"/>
    <property type="match status" value="1"/>
</dbReference>
<feature type="coiled-coil region" evidence="11">
    <location>
        <begin position="228"/>
        <end position="262"/>
    </location>
</feature>
<reference evidence="15 16" key="1">
    <citation type="submission" date="2014-01" db="EMBL/GenBank/DDBJ databases">
        <title>Plasmidome dynamics in the species complex Clostridium novyi sensu lato converts strains of independent lineages into distinctly different pathogens.</title>
        <authorList>
            <person name="Skarin H."/>
            <person name="Segerman B."/>
        </authorList>
    </citation>
    <scope>NUCLEOTIDE SEQUENCE [LARGE SCALE GENOMIC DNA]</scope>
    <source>
        <strain evidence="15 16">4552</strain>
    </source>
</reference>
<feature type="domain" description="Histidine kinase" evidence="13">
    <location>
        <begin position="258"/>
        <end position="471"/>
    </location>
</feature>
<dbReference type="CDD" id="cd00075">
    <property type="entry name" value="HATPase"/>
    <property type="match status" value="1"/>
</dbReference>
<dbReference type="Gene3D" id="3.30.565.10">
    <property type="entry name" value="Histidine kinase-like ATPase, C-terminal domain"/>
    <property type="match status" value="1"/>
</dbReference>
<dbReference type="InterPro" id="IPR003660">
    <property type="entry name" value="HAMP_dom"/>
</dbReference>
<keyword evidence="6 12" id="KW-0812">Transmembrane</keyword>
<dbReference type="SUPFAM" id="SSF55874">
    <property type="entry name" value="ATPase domain of HSP90 chaperone/DNA topoisomerase II/histidine kinase"/>
    <property type="match status" value="1"/>
</dbReference>
<dbReference type="SMART" id="SM00387">
    <property type="entry name" value="HATPase_c"/>
    <property type="match status" value="1"/>
</dbReference>